<feature type="region of interest" description="Disordered" evidence="3">
    <location>
        <begin position="216"/>
        <end position="239"/>
    </location>
</feature>
<sequence length="472" mass="53876">MMDNLYMCYPAGRDQQQTGEYCMMLLLGLMPHGCYYLVDAGYTNDEGFLAPYRGQRYHLNEWRDGRRPVTPQECFNMRHSSARNVIERCFGMLKMRWTILRSPSFYPVRTHNRIITACCLLHNLIRRYSASDPMEDAVIEGDGEGDYAVNSTPMETHTISSIETSAAWSNWRDSLASEIIEEVAFSFNGGKDSTISLNLSNFLAFAVSLILQMPDSMSQEQQGRDMSQEQGGGSSKCPIRLWTPEEDKALVESMLELRLGSTFNADNGLTPDSYRDLEKKMESKLHGCFGWDSDRCMVTTEKDVWDNYIRSHKRSAPFRTKPFPLFEQLIELFGKDRANEKEAESAADYFEQLSNEGDMETTESSSSMKKRKKVKDIEDDVLNKAVDKICASMDQGLEKATKELCFHMMSESEVAHKVDELYNDLLLINGITSDDVYSAHVQLSTNPRQLLSYSHLPDHAKLTRIQSLLRKN</sequence>
<name>A0A834SY92_9FABA</name>
<keyword evidence="6" id="KW-1185">Reference proteome</keyword>
<comment type="cofactor">
    <cofactor evidence="1">
        <name>a divalent metal cation</name>
        <dbReference type="ChEBI" id="CHEBI:60240"/>
    </cofactor>
</comment>
<dbReference type="AlphaFoldDB" id="A0A834SY92"/>
<dbReference type="InterPro" id="IPR027806">
    <property type="entry name" value="HARBI1_dom"/>
</dbReference>
<evidence type="ECO:0000256" key="1">
    <source>
        <dbReference type="ARBA" id="ARBA00001968"/>
    </source>
</evidence>
<dbReference type="Proteomes" id="UP000634136">
    <property type="component" value="Unassembled WGS sequence"/>
</dbReference>
<proteinExistence type="predicted"/>
<gene>
    <name evidence="5" type="ORF">G2W53_032864</name>
</gene>
<reference evidence="5" key="1">
    <citation type="submission" date="2020-09" db="EMBL/GenBank/DDBJ databases">
        <title>Genome-Enabled Discovery of Anthraquinone Biosynthesis in Senna tora.</title>
        <authorList>
            <person name="Kang S.-H."/>
            <person name="Pandey R.P."/>
            <person name="Lee C.-M."/>
            <person name="Sim J.-S."/>
            <person name="Jeong J.-T."/>
            <person name="Choi B.-S."/>
            <person name="Jung M."/>
            <person name="Ginzburg D."/>
            <person name="Zhao K."/>
            <person name="Won S.Y."/>
            <person name="Oh T.-J."/>
            <person name="Yu Y."/>
            <person name="Kim N.-H."/>
            <person name="Lee O.R."/>
            <person name="Lee T.-H."/>
            <person name="Bashyal P."/>
            <person name="Kim T.-S."/>
            <person name="Lee W.-H."/>
            <person name="Kawkins C."/>
            <person name="Kim C.-K."/>
            <person name="Kim J.S."/>
            <person name="Ahn B.O."/>
            <person name="Rhee S.Y."/>
            <person name="Sohng J.K."/>
        </authorList>
    </citation>
    <scope>NUCLEOTIDE SEQUENCE</scope>
    <source>
        <tissue evidence="5">Leaf</tissue>
    </source>
</reference>
<protein>
    <submittedName>
        <fullName evidence="5">Protein ALP1-like</fullName>
    </submittedName>
</protein>
<evidence type="ECO:0000256" key="3">
    <source>
        <dbReference type="SAM" id="MobiDB-lite"/>
    </source>
</evidence>
<feature type="domain" description="DDE Tnp4" evidence="4">
    <location>
        <begin position="30"/>
        <end position="123"/>
    </location>
</feature>
<keyword evidence="2" id="KW-0479">Metal-binding</keyword>
<accession>A0A834SY92</accession>
<evidence type="ECO:0000256" key="2">
    <source>
        <dbReference type="ARBA" id="ARBA00022723"/>
    </source>
</evidence>
<dbReference type="Pfam" id="PF13359">
    <property type="entry name" value="DDE_Tnp_4"/>
    <property type="match status" value="1"/>
</dbReference>
<evidence type="ECO:0000259" key="4">
    <source>
        <dbReference type="Pfam" id="PF13359"/>
    </source>
</evidence>
<comment type="caution">
    <text evidence="5">The sequence shown here is derived from an EMBL/GenBank/DDBJ whole genome shotgun (WGS) entry which is preliminary data.</text>
</comment>
<evidence type="ECO:0000313" key="5">
    <source>
        <dbReference type="EMBL" id="KAF7811888.1"/>
    </source>
</evidence>
<feature type="region of interest" description="Disordered" evidence="3">
    <location>
        <begin position="350"/>
        <end position="373"/>
    </location>
</feature>
<dbReference type="GO" id="GO:0046872">
    <property type="term" value="F:metal ion binding"/>
    <property type="evidence" value="ECO:0007669"/>
    <property type="project" value="UniProtKB-KW"/>
</dbReference>
<dbReference type="PANTHER" id="PTHR46250:SF17">
    <property type="entry name" value="MYB_SANT-LIKE DOMAIN-CONTAINING PROTEIN"/>
    <property type="match status" value="1"/>
</dbReference>
<dbReference type="OrthoDB" id="618098at2759"/>
<dbReference type="EMBL" id="JAAIUW010000010">
    <property type="protein sequence ID" value="KAF7811888.1"/>
    <property type="molecule type" value="Genomic_DNA"/>
</dbReference>
<dbReference type="PANTHER" id="PTHR46250">
    <property type="entry name" value="MYB/SANT-LIKE DNA-BINDING DOMAIN PROTEIN-RELATED"/>
    <property type="match status" value="1"/>
</dbReference>
<evidence type="ECO:0000313" key="6">
    <source>
        <dbReference type="Proteomes" id="UP000634136"/>
    </source>
</evidence>
<organism evidence="5 6">
    <name type="scientific">Senna tora</name>
    <dbReference type="NCBI Taxonomy" id="362788"/>
    <lineage>
        <taxon>Eukaryota</taxon>
        <taxon>Viridiplantae</taxon>
        <taxon>Streptophyta</taxon>
        <taxon>Embryophyta</taxon>
        <taxon>Tracheophyta</taxon>
        <taxon>Spermatophyta</taxon>
        <taxon>Magnoliopsida</taxon>
        <taxon>eudicotyledons</taxon>
        <taxon>Gunneridae</taxon>
        <taxon>Pentapetalae</taxon>
        <taxon>rosids</taxon>
        <taxon>fabids</taxon>
        <taxon>Fabales</taxon>
        <taxon>Fabaceae</taxon>
        <taxon>Caesalpinioideae</taxon>
        <taxon>Cassia clade</taxon>
        <taxon>Senna</taxon>
    </lineage>
</organism>